<evidence type="ECO:0000313" key="8">
    <source>
        <dbReference type="Proteomes" id="UP001473302"/>
    </source>
</evidence>
<keyword evidence="5 6" id="KW-0472">Membrane</keyword>
<sequence length="272" mass="31687">MSIKHDKTWQLVESLLKSLSDRSPINISFITHPIDTALVTRIKALEQIYTKSTIYSFLIKKGIYPIVLFTLVTSSIGYGVQRTYSRSTQLFIHLVGVLYPAWQSWQLIKNKKQDDTNELKSWLTYWMIFGSFQGKPPPPRAEKYMYSFLHLVLDHWMKLDFVSLSKKKYNLYKLFILYWAQSPHSNGADLLFRHVLQKPTTEENVTNSNDKKKEITKEYVEDDQEIVGYSYLDGYSPPNLLNSTSSDDEDSVKSNAIHIETTIEKEVNLYFC</sequence>
<gene>
    <name evidence="7" type="ORF">MFLAVUS_000164</name>
</gene>
<comment type="caution">
    <text evidence="7">The sequence shown here is derived from an EMBL/GenBank/DDBJ whole genome shotgun (WGS) entry which is preliminary data.</text>
</comment>
<evidence type="ECO:0000256" key="4">
    <source>
        <dbReference type="ARBA" id="ARBA00022989"/>
    </source>
</evidence>
<name>A0ABP9YIY9_9FUNG</name>
<evidence type="ECO:0000313" key="7">
    <source>
        <dbReference type="EMBL" id="GAA5806816.1"/>
    </source>
</evidence>
<evidence type="ECO:0000256" key="6">
    <source>
        <dbReference type="SAM" id="Phobius"/>
    </source>
</evidence>
<evidence type="ECO:0000256" key="3">
    <source>
        <dbReference type="ARBA" id="ARBA00022692"/>
    </source>
</evidence>
<dbReference type="PANTHER" id="PTHR12300:SF161">
    <property type="entry name" value="RECEPTOR EXPRESSION-ENHANCING PROTEIN"/>
    <property type="match status" value="1"/>
</dbReference>
<comment type="similarity">
    <text evidence="2">Belongs to the DP1 family.</text>
</comment>
<reference evidence="7 8" key="1">
    <citation type="submission" date="2024-04" db="EMBL/GenBank/DDBJ databases">
        <title>genome sequences of Mucor flavus KT1a and Helicostylum pulchrum KT1b strains isolated from the surface of a dry-aged beef.</title>
        <authorList>
            <person name="Toyotome T."/>
            <person name="Hosono M."/>
            <person name="Torimaru M."/>
            <person name="Fukuda K."/>
            <person name="Mikami N."/>
        </authorList>
    </citation>
    <scope>NUCLEOTIDE SEQUENCE [LARGE SCALE GENOMIC DNA]</scope>
    <source>
        <strain evidence="7 8">KT1a</strain>
    </source>
</reference>
<organism evidence="7 8">
    <name type="scientific">Mucor flavus</name>
    <dbReference type="NCBI Taxonomy" id="439312"/>
    <lineage>
        <taxon>Eukaryota</taxon>
        <taxon>Fungi</taxon>
        <taxon>Fungi incertae sedis</taxon>
        <taxon>Mucoromycota</taxon>
        <taxon>Mucoromycotina</taxon>
        <taxon>Mucoromycetes</taxon>
        <taxon>Mucorales</taxon>
        <taxon>Mucorineae</taxon>
        <taxon>Mucoraceae</taxon>
        <taxon>Mucor</taxon>
    </lineage>
</organism>
<evidence type="ECO:0000256" key="2">
    <source>
        <dbReference type="ARBA" id="ARBA00008573"/>
    </source>
</evidence>
<evidence type="ECO:0000256" key="5">
    <source>
        <dbReference type="ARBA" id="ARBA00023136"/>
    </source>
</evidence>
<keyword evidence="4 6" id="KW-1133">Transmembrane helix</keyword>
<dbReference type="InterPro" id="IPR004345">
    <property type="entry name" value="TB2_DP1_HVA22"/>
</dbReference>
<protein>
    <recommendedName>
        <fullName evidence="9">Protein YOP1</fullName>
    </recommendedName>
</protein>
<evidence type="ECO:0008006" key="9">
    <source>
        <dbReference type="Google" id="ProtNLM"/>
    </source>
</evidence>
<feature type="transmembrane region" description="Helical" evidence="6">
    <location>
        <begin position="62"/>
        <end position="80"/>
    </location>
</feature>
<evidence type="ECO:0000256" key="1">
    <source>
        <dbReference type="ARBA" id="ARBA00004141"/>
    </source>
</evidence>
<keyword evidence="3 6" id="KW-0812">Transmembrane</keyword>
<dbReference type="PANTHER" id="PTHR12300">
    <property type="entry name" value="HVA22-LIKE PROTEINS"/>
    <property type="match status" value="1"/>
</dbReference>
<keyword evidence="8" id="KW-1185">Reference proteome</keyword>
<comment type="subcellular location">
    <subcellularLocation>
        <location evidence="1">Membrane</location>
        <topology evidence="1">Multi-pass membrane protein</topology>
    </subcellularLocation>
</comment>
<proteinExistence type="inferred from homology"/>
<dbReference type="EMBL" id="BAABUK010000002">
    <property type="protein sequence ID" value="GAA5806816.1"/>
    <property type="molecule type" value="Genomic_DNA"/>
</dbReference>
<accession>A0ABP9YIY9</accession>
<dbReference type="Proteomes" id="UP001473302">
    <property type="component" value="Unassembled WGS sequence"/>
</dbReference>